<sequence length="340" mass="36998">MKRFALTLLTLALIILLLGKSASRLAESISLCSIGLALVLVERILVAIRRRVSSGVSFVACARAVHRLRQASRTSGMRRANAPCRVFDDTTVAPARAVMRARAQHHAVPHGVSGDRVLARLRRTALHEVLLARDEYTNRCVIIKRTLPGAPTHDLRREAGMLFWLEWARLPIPAPQYLAYDERDGRSTLKMTFIDGQTIEELAGAGRLALSSLVHLLARTCVALDALHRAGYVHQDIKPANLILDQNGTLVVIDWGSARCYNLPYDPRSITCTPEFASPEQLQGLVLPGNDLYAIGKTLAALVPAPPPALARVIARATGPFAHRYATGADLAQALLAAAQ</sequence>
<dbReference type="Pfam" id="PF00069">
    <property type="entry name" value="Pkinase"/>
    <property type="match status" value="1"/>
</dbReference>
<dbReference type="EMBL" id="CP000804">
    <property type="protein sequence ID" value="ABU59723.1"/>
    <property type="molecule type" value="Genomic_DNA"/>
</dbReference>
<dbReference type="STRING" id="383372.Rcas_3674"/>
<evidence type="ECO:0000256" key="4">
    <source>
        <dbReference type="ARBA" id="ARBA00022777"/>
    </source>
</evidence>
<dbReference type="Gene3D" id="1.10.510.10">
    <property type="entry name" value="Transferase(Phosphotransferase) domain 1"/>
    <property type="match status" value="1"/>
</dbReference>
<keyword evidence="7" id="KW-0723">Serine/threonine-protein kinase</keyword>
<dbReference type="SMART" id="SM00220">
    <property type="entry name" value="S_TKc"/>
    <property type="match status" value="1"/>
</dbReference>
<keyword evidence="3" id="KW-0547">Nucleotide-binding</keyword>
<dbReference type="GO" id="GO:0005524">
    <property type="term" value="F:ATP binding"/>
    <property type="evidence" value="ECO:0007669"/>
    <property type="project" value="UniProtKB-KW"/>
</dbReference>
<dbReference type="EC" id="2.7.11.1" evidence="1"/>
<evidence type="ECO:0000313" key="8">
    <source>
        <dbReference type="Proteomes" id="UP000000263"/>
    </source>
</evidence>
<name>A7NQ77_ROSCS</name>
<dbReference type="OrthoDB" id="9801841at2"/>
<keyword evidence="2" id="KW-0808">Transferase</keyword>
<evidence type="ECO:0000256" key="2">
    <source>
        <dbReference type="ARBA" id="ARBA00022679"/>
    </source>
</evidence>
<dbReference type="InterPro" id="IPR011009">
    <property type="entry name" value="Kinase-like_dom_sf"/>
</dbReference>
<keyword evidence="5" id="KW-0067">ATP-binding</keyword>
<evidence type="ECO:0000256" key="3">
    <source>
        <dbReference type="ARBA" id="ARBA00022741"/>
    </source>
</evidence>
<dbReference type="PANTHER" id="PTHR43289:SF6">
    <property type="entry name" value="SERINE_THREONINE-PROTEIN KINASE NEKL-3"/>
    <property type="match status" value="1"/>
</dbReference>
<protein>
    <recommendedName>
        <fullName evidence="1">non-specific serine/threonine protein kinase</fullName>
        <ecNumber evidence="1">2.7.11.1</ecNumber>
    </recommendedName>
</protein>
<dbReference type="eggNOG" id="COG0515">
    <property type="taxonomic scope" value="Bacteria"/>
</dbReference>
<feature type="domain" description="Protein kinase" evidence="6">
    <location>
        <begin position="115"/>
        <end position="340"/>
    </location>
</feature>
<dbReference type="PROSITE" id="PS50011">
    <property type="entry name" value="PROTEIN_KINASE_DOM"/>
    <property type="match status" value="1"/>
</dbReference>
<evidence type="ECO:0000256" key="1">
    <source>
        <dbReference type="ARBA" id="ARBA00012513"/>
    </source>
</evidence>
<keyword evidence="4 7" id="KW-0418">Kinase</keyword>
<dbReference type="PROSITE" id="PS00108">
    <property type="entry name" value="PROTEIN_KINASE_ST"/>
    <property type="match status" value="1"/>
</dbReference>
<reference evidence="7 8" key="1">
    <citation type="submission" date="2007-08" db="EMBL/GenBank/DDBJ databases">
        <title>Complete sequence of Roseiflexus castenholzii DSM 13941.</title>
        <authorList>
            <consortium name="US DOE Joint Genome Institute"/>
            <person name="Copeland A."/>
            <person name="Lucas S."/>
            <person name="Lapidus A."/>
            <person name="Barry K."/>
            <person name="Glavina del Rio T."/>
            <person name="Dalin E."/>
            <person name="Tice H."/>
            <person name="Pitluck S."/>
            <person name="Thompson L.S."/>
            <person name="Brettin T."/>
            <person name="Bruce D."/>
            <person name="Detter J.C."/>
            <person name="Han C."/>
            <person name="Tapia R."/>
            <person name="Schmutz J."/>
            <person name="Larimer F."/>
            <person name="Land M."/>
            <person name="Hauser L."/>
            <person name="Kyrpides N."/>
            <person name="Mikhailova N."/>
            <person name="Bryant D.A."/>
            <person name="Hanada S."/>
            <person name="Tsukatani Y."/>
            <person name="Richardson P."/>
        </authorList>
    </citation>
    <scope>NUCLEOTIDE SEQUENCE [LARGE SCALE GENOMIC DNA]</scope>
    <source>
        <strain evidence="8">DSM 13941 / HLO8</strain>
    </source>
</reference>
<dbReference type="HOGENOM" id="CLU_816068_0_0_0"/>
<dbReference type="SUPFAM" id="SSF56112">
    <property type="entry name" value="Protein kinase-like (PK-like)"/>
    <property type="match status" value="1"/>
</dbReference>
<dbReference type="PANTHER" id="PTHR43289">
    <property type="entry name" value="MITOGEN-ACTIVATED PROTEIN KINASE KINASE KINASE 20-RELATED"/>
    <property type="match status" value="1"/>
</dbReference>
<accession>A7NQ77</accession>
<dbReference type="KEGG" id="rca:Rcas_3674"/>
<keyword evidence="8" id="KW-1185">Reference proteome</keyword>
<dbReference type="RefSeq" id="WP_012122146.1">
    <property type="nucleotide sequence ID" value="NC_009767.1"/>
</dbReference>
<evidence type="ECO:0000313" key="7">
    <source>
        <dbReference type="EMBL" id="ABU59723.1"/>
    </source>
</evidence>
<dbReference type="GO" id="GO:0004674">
    <property type="term" value="F:protein serine/threonine kinase activity"/>
    <property type="evidence" value="ECO:0007669"/>
    <property type="project" value="UniProtKB-KW"/>
</dbReference>
<gene>
    <name evidence="7" type="ordered locus">Rcas_3674</name>
</gene>
<evidence type="ECO:0000256" key="5">
    <source>
        <dbReference type="ARBA" id="ARBA00022840"/>
    </source>
</evidence>
<dbReference type="AlphaFoldDB" id="A7NQ77"/>
<organism evidence="7 8">
    <name type="scientific">Roseiflexus castenholzii (strain DSM 13941 / HLO8)</name>
    <dbReference type="NCBI Taxonomy" id="383372"/>
    <lineage>
        <taxon>Bacteria</taxon>
        <taxon>Bacillati</taxon>
        <taxon>Chloroflexota</taxon>
        <taxon>Chloroflexia</taxon>
        <taxon>Chloroflexales</taxon>
        <taxon>Roseiflexineae</taxon>
        <taxon>Roseiflexaceae</taxon>
        <taxon>Roseiflexus</taxon>
    </lineage>
</organism>
<dbReference type="Proteomes" id="UP000000263">
    <property type="component" value="Chromosome"/>
</dbReference>
<dbReference type="InterPro" id="IPR008271">
    <property type="entry name" value="Ser/Thr_kinase_AS"/>
</dbReference>
<dbReference type="InterPro" id="IPR000719">
    <property type="entry name" value="Prot_kinase_dom"/>
</dbReference>
<evidence type="ECO:0000259" key="6">
    <source>
        <dbReference type="PROSITE" id="PS50011"/>
    </source>
</evidence>
<proteinExistence type="predicted"/>